<comment type="caution">
    <text evidence="7">The sequence shown here is derived from an EMBL/GenBank/DDBJ whole genome shotgun (WGS) entry which is preliminary data.</text>
</comment>
<name>K0SEE3_THAOC</name>
<dbReference type="OrthoDB" id="10260542at2759"/>
<evidence type="ECO:0000256" key="4">
    <source>
        <dbReference type="PROSITE-ProRule" id="PRU00134"/>
    </source>
</evidence>
<gene>
    <name evidence="7" type="ORF">THAOC_22992</name>
</gene>
<dbReference type="Pfam" id="PF01753">
    <property type="entry name" value="zf-MYND"/>
    <property type="match status" value="1"/>
</dbReference>
<dbReference type="PROSITE" id="PS50865">
    <property type="entry name" value="ZF_MYND_2"/>
    <property type="match status" value="1"/>
</dbReference>
<dbReference type="InterPro" id="IPR011051">
    <property type="entry name" value="RmlC_Cupin_sf"/>
</dbReference>
<accession>K0SEE3</accession>
<dbReference type="PROSITE" id="PS01360">
    <property type="entry name" value="ZF_MYND_1"/>
    <property type="match status" value="1"/>
</dbReference>
<evidence type="ECO:0000256" key="5">
    <source>
        <dbReference type="SAM" id="MobiDB-lite"/>
    </source>
</evidence>
<dbReference type="GO" id="GO:0008270">
    <property type="term" value="F:zinc ion binding"/>
    <property type="evidence" value="ECO:0007669"/>
    <property type="project" value="UniProtKB-KW"/>
</dbReference>
<evidence type="ECO:0000259" key="6">
    <source>
        <dbReference type="PROSITE" id="PS50865"/>
    </source>
</evidence>
<sequence>MQRRNSTVGVGAPVSAVGPLEGTPSTEPHSGRIVVDLRAIRREKEQTADSTELERSNATPAPSFCANCGKSSDTVKLKNCTACYLVKYCSVDCQRSHRKHHKNECRQRAAELEAKKLSKKCNPTSDKGSTFDVNRLIENNRDAAQHVTLFFDATTLARFGCASKATREIAVESATKQLNDAAEEEKRSVPRLQGESIITYYKHVMQNRSEEAVYFKERSMAKYTFDSTKSSITTRGYGSGWTQQFPREGTYYFELTVDGNNEAGEVCVKLINADSGEEEEMYCGINHHDKHILGFIVNWETKRFVLLRNGAASHEDDIELGFRSLGGRGRSNSFVLFVSALHKDHAPDSIGVSPVTFGIMRKRLPRIVATAASIHFEYIGRNVRHIDSTKTGIIKVDRMESYSYSNLFDPQGEYNLEFDVNAFRQGHCTLPCCVDIGVACAKRGHYIMESLTRLHYHPAVEGWREKYVDAGGGAANAGDGTQRGPRIVSESFDVRRATSDEIEDLDVYCWPTWTTSDKEKWSVGNKVVGKVMPYGELSYLLSGQLEIIPDGGEPVVIKKGDLVTFPRDFKASWCVLEELTWHYYLY</sequence>
<dbReference type="SUPFAM" id="SSF144232">
    <property type="entry name" value="HIT/MYND zinc finger-like"/>
    <property type="match status" value="1"/>
</dbReference>
<dbReference type="InterPro" id="IPR014710">
    <property type="entry name" value="RmlC-like_jellyroll"/>
</dbReference>
<dbReference type="AlphaFoldDB" id="K0SEE3"/>
<keyword evidence="3" id="KW-0862">Zinc</keyword>
<dbReference type="Proteomes" id="UP000266841">
    <property type="component" value="Unassembled WGS sequence"/>
</dbReference>
<keyword evidence="1" id="KW-0479">Metal-binding</keyword>
<dbReference type="InterPro" id="IPR008579">
    <property type="entry name" value="UGlyAH_Cupin_dom"/>
</dbReference>
<feature type="domain" description="MYND-type" evidence="6">
    <location>
        <begin position="65"/>
        <end position="105"/>
    </location>
</feature>
<dbReference type="Gene3D" id="2.60.120.10">
    <property type="entry name" value="Jelly Rolls"/>
    <property type="match status" value="1"/>
</dbReference>
<organism evidence="7 8">
    <name type="scientific">Thalassiosira oceanica</name>
    <name type="common">Marine diatom</name>
    <dbReference type="NCBI Taxonomy" id="159749"/>
    <lineage>
        <taxon>Eukaryota</taxon>
        <taxon>Sar</taxon>
        <taxon>Stramenopiles</taxon>
        <taxon>Ochrophyta</taxon>
        <taxon>Bacillariophyta</taxon>
        <taxon>Coscinodiscophyceae</taxon>
        <taxon>Thalassiosirophycidae</taxon>
        <taxon>Thalassiosirales</taxon>
        <taxon>Thalassiosiraceae</taxon>
        <taxon>Thalassiosira</taxon>
    </lineage>
</organism>
<evidence type="ECO:0000256" key="3">
    <source>
        <dbReference type="ARBA" id="ARBA00022833"/>
    </source>
</evidence>
<dbReference type="Pfam" id="PF05899">
    <property type="entry name" value="Cupin_3"/>
    <property type="match status" value="1"/>
</dbReference>
<dbReference type="EMBL" id="AGNL01029828">
    <property type="protein sequence ID" value="EJK57012.1"/>
    <property type="molecule type" value="Genomic_DNA"/>
</dbReference>
<evidence type="ECO:0000256" key="1">
    <source>
        <dbReference type="ARBA" id="ARBA00022723"/>
    </source>
</evidence>
<evidence type="ECO:0000313" key="7">
    <source>
        <dbReference type="EMBL" id="EJK57012.1"/>
    </source>
</evidence>
<protein>
    <recommendedName>
        <fullName evidence="6">MYND-type domain-containing protein</fullName>
    </recommendedName>
</protein>
<keyword evidence="2 4" id="KW-0863">Zinc-finger</keyword>
<dbReference type="Gene3D" id="6.10.140.2220">
    <property type="match status" value="1"/>
</dbReference>
<evidence type="ECO:0000256" key="2">
    <source>
        <dbReference type="ARBA" id="ARBA00022771"/>
    </source>
</evidence>
<dbReference type="eggNOG" id="ENOG502SSMJ">
    <property type="taxonomic scope" value="Eukaryota"/>
</dbReference>
<dbReference type="InterPro" id="IPR002893">
    <property type="entry name" value="Znf_MYND"/>
</dbReference>
<proteinExistence type="predicted"/>
<evidence type="ECO:0000313" key="8">
    <source>
        <dbReference type="Proteomes" id="UP000266841"/>
    </source>
</evidence>
<dbReference type="SUPFAM" id="SSF51182">
    <property type="entry name" value="RmlC-like cupins"/>
    <property type="match status" value="1"/>
</dbReference>
<feature type="region of interest" description="Disordered" evidence="5">
    <location>
        <begin position="1"/>
        <end position="32"/>
    </location>
</feature>
<reference evidence="7 8" key="1">
    <citation type="journal article" date="2012" name="Genome Biol.">
        <title>Genome and low-iron response of an oceanic diatom adapted to chronic iron limitation.</title>
        <authorList>
            <person name="Lommer M."/>
            <person name="Specht M."/>
            <person name="Roy A.S."/>
            <person name="Kraemer L."/>
            <person name="Andreson R."/>
            <person name="Gutowska M.A."/>
            <person name="Wolf J."/>
            <person name="Bergner S.V."/>
            <person name="Schilhabel M.B."/>
            <person name="Klostermeier U.C."/>
            <person name="Beiko R.G."/>
            <person name="Rosenstiel P."/>
            <person name="Hippler M."/>
            <person name="Laroche J."/>
        </authorList>
    </citation>
    <scope>NUCLEOTIDE SEQUENCE [LARGE SCALE GENOMIC DNA]</scope>
    <source>
        <strain evidence="7 8">CCMP1005</strain>
    </source>
</reference>
<feature type="compositionally biased region" description="Low complexity" evidence="5">
    <location>
        <begin position="8"/>
        <end position="19"/>
    </location>
</feature>
<keyword evidence="8" id="KW-1185">Reference proteome</keyword>